<sequence length="73" mass="8738">MTLFIYILTRHPPYNTKKANDHNWSQKIQFVTTPTKKYNHSNKLIILYICNKQPPKDEFRNRRAGLKPLHCGR</sequence>
<organism evidence="1 2">
    <name type="scientific">Breznakibacter xylanolyticus</name>
    <dbReference type="NCBI Taxonomy" id="990"/>
    <lineage>
        <taxon>Bacteria</taxon>
        <taxon>Pseudomonadati</taxon>
        <taxon>Bacteroidota</taxon>
        <taxon>Bacteroidia</taxon>
        <taxon>Marinilabiliales</taxon>
        <taxon>Marinilabiliaceae</taxon>
        <taxon>Breznakibacter</taxon>
    </lineage>
</organism>
<dbReference type="EMBL" id="QKZK01000026">
    <property type="protein sequence ID" value="PZX13440.1"/>
    <property type="molecule type" value="Genomic_DNA"/>
</dbReference>
<proteinExistence type="predicted"/>
<name>A0A2W7N049_9BACT</name>
<comment type="caution">
    <text evidence="1">The sequence shown here is derived from an EMBL/GenBank/DDBJ whole genome shotgun (WGS) entry which is preliminary data.</text>
</comment>
<evidence type="ECO:0000313" key="2">
    <source>
        <dbReference type="Proteomes" id="UP000249239"/>
    </source>
</evidence>
<accession>A0A2W7N049</accession>
<evidence type="ECO:0000313" key="1">
    <source>
        <dbReference type="EMBL" id="PZX13440.1"/>
    </source>
</evidence>
<keyword evidence="2" id="KW-1185">Reference proteome</keyword>
<dbReference type="Proteomes" id="UP000249239">
    <property type="component" value="Unassembled WGS sequence"/>
</dbReference>
<protein>
    <submittedName>
        <fullName evidence="1">Uncharacterized protein</fullName>
    </submittedName>
</protein>
<dbReference type="AlphaFoldDB" id="A0A2W7N049"/>
<gene>
    <name evidence="1" type="ORF">LX69_02696</name>
</gene>
<reference evidence="1 2" key="1">
    <citation type="submission" date="2018-06" db="EMBL/GenBank/DDBJ databases">
        <title>Genomic Encyclopedia of Archaeal and Bacterial Type Strains, Phase II (KMG-II): from individual species to whole genera.</title>
        <authorList>
            <person name="Goeker M."/>
        </authorList>
    </citation>
    <scope>NUCLEOTIDE SEQUENCE [LARGE SCALE GENOMIC DNA]</scope>
    <source>
        <strain evidence="1 2">DSM 6779</strain>
    </source>
</reference>